<dbReference type="InterPro" id="IPR051313">
    <property type="entry name" value="Bact_iron-sidero_bind"/>
</dbReference>
<dbReference type="InterPro" id="IPR002491">
    <property type="entry name" value="ABC_transptr_periplasmic_BD"/>
</dbReference>
<evidence type="ECO:0000256" key="4">
    <source>
        <dbReference type="SAM" id="MobiDB-lite"/>
    </source>
</evidence>
<dbReference type="PANTHER" id="PTHR30532">
    <property type="entry name" value="IRON III DICITRATE-BINDING PERIPLASMIC PROTEIN"/>
    <property type="match status" value="1"/>
</dbReference>
<feature type="domain" description="Fe/B12 periplasmic-binding" evidence="5">
    <location>
        <begin position="96"/>
        <end position="413"/>
    </location>
</feature>
<keyword evidence="2" id="KW-0813">Transport</keyword>
<feature type="compositionally biased region" description="Low complexity" evidence="4">
    <location>
        <begin position="44"/>
        <end position="72"/>
    </location>
</feature>
<dbReference type="PANTHER" id="PTHR30532:SF1">
    <property type="entry name" value="IRON(3+)-HYDROXAMATE-BINDING PROTEIN FHUD"/>
    <property type="match status" value="1"/>
</dbReference>
<sequence>MVRRHNDCSESTRRSFVRYGGMVAAGSLLAGCVGGGGDDDSDTEGSSQSTTQTETTTETNSNEETNPTSQTSQEDTSYAASMAPVGELSFEEIPETVVGGWGFVGDVLMALGQANRVVGMSRPGFWYQGFYELLPNVSPRDTTEIPATVSKSYRINEELVYDLDPDLLAVDPNRFINWYGSDTETVSKLAEDIAPFFGNESRSKRAPDWAVWPNKKEYGYYDIPEFVERYGRLFGEQERAAAMVDLYESTIDDITSRLPPESERPSIASVDAFTNPENRGFFGVNNPKPANEKTHEHREYGHLSVIDAFEDKYVKGGHYGMKAGFEELLDINPDVIIFDEAVNSFGGENVYGNAGAYEKTIDVIKKNEVTKQVKAVQDDHLYPGGTGSQGPIINLFQTEMLAKQLHPEEYGKWHGFGEIPAEERLFDRQRVADIINGNI</sequence>
<dbReference type="Gene3D" id="3.40.50.1980">
    <property type="entry name" value="Nitrogenase molybdenum iron protein domain"/>
    <property type="match status" value="2"/>
</dbReference>
<proteinExistence type="predicted"/>
<name>A0ABD5XCX3_9EURY</name>
<evidence type="ECO:0000313" key="6">
    <source>
        <dbReference type="EMBL" id="MFC7127754.1"/>
    </source>
</evidence>
<organism evidence="6 7">
    <name type="scientific">Halovenus rubra</name>
    <dbReference type="NCBI Taxonomy" id="869890"/>
    <lineage>
        <taxon>Archaea</taxon>
        <taxon>Methanobacteriati</taxon>
        <taxon>Methanobacteriota</taxon>
        <taxon>Stenosarchaea group</taxon>
        <taxon>Halobacteria</taxon>
        <taxon>Halobacteriales</taxon>
        <taxon>Haloarculaceae</taxon>
        <taxon>Halovenus</taxon>
    </lineage>
</organism>
<dbReference type="EMBL" id="JBHSZQ010000052">
    <property type="protein sequence ID" value="MFC7127754.1"/>
    <property type="molecule type" value="Genomic_DNA"/>
</dbReference>
<dbReference type="Proteomes" id="UP001596414">
    <property type="component" value="Unassembled WGS sequence"/>
</dbReference>
<evidence type="ECO:0000259" key="5">
    <source>
        <dbReference type="PROSITE" id="PS50983"/>
    </source>
</evidence>
<accession>A0ABD5XCX3</accession>
<dbReference type="PROSITE" id="PS51257">
    <property type="entry name" value="PROKAR_LIPOPROTEIN"/>
    <property type="match status" value="1"/>
</dbReference>
<dbReference type="SUPFAM" id="SSF53807">
    <property type="entry name" value="Helical backbone' metal receptor"/>
    <property type="match status" value="1"/>
</dbReference>
<evidence type="ECO:0000256" key="3">
    <source>
        <dbReference type="ARBA" id="ARBA00022729"/>
    </source>
</evidence>
<gene>
    <name evidence="6" type="ORF">ACFQJ7_17310</name>
</gene>
<reference evidence="6 7" key="1">
    <citation type="journal article" date="2014" name="Int. J. Syst. Evol. Microbiol.">
        <title>Complete genome sequence of Corynebacterium casei LMG S-19264T (=DSM 44701T), isolated from a smear-ripened cheese.</title>
        <authorList>
            <consortium name="US DOE Joint Genome Institute (JGI-PGF)"/>
            <person name="Walter F."/>
            <person name="Albersmeier A."/>
            <person name="Kalinowski J."/>
            <person name="Ruckert C."/>
        </authorList>
    </citation>
    <scope>NUCLEOTIDE SEQUENCE [LARGE SCALE GENOMIC DNA]</scope>
    <source>
        <strain evidence="6 7">CGMCC 4.7215</strain>
    </source>
</reference>
<comment type="subcellular location">
    <subcellularLocation>
        <location evidence="1">Cell envelope</location>
    </subcellularLocation>
</comment>
<evidence type="ECO:0000256" key="2">
    <source>
        <dbReference type="ARBA" id="ARBA00022448"/>
    </source>
</evidence>
<comment type="caution">
    <text evidence="6">The sequence shown here is derived from an EMBL/GenBank/DDBJ whole genome shotgun (WGS) entry which is preliminary data.</text>
</comment>
<dbReference type="Pfam" id="PF01497">
    <property type="entry name" value="Peripla_BP_2"/>
    <property type="match status" value="1"/>
</dbReference>
<evidence type="ECO:0000256" key="1">
    <source>
        <dbReference type="ARBA" id="ARBA00004196"/>
    </source>
</evidence>
<feature type="region of interest" description="Disordered" evidence="4">
    <location>
        <begin position="34"/>
        <end position="78"/>
    </location>
</feature>
<protein>
    <submittedName>
        <fullName evidence="6">ABC transporter substrate-binding protein</fullName>
    </submittedName>
</protein>
<dbReference type="RefSeq" id="WP_267636790.1">
    <property type="nucleotide sequence ID" value="NZ_JAODIY010000006.1"/>
</dbReference>
<keyword evidence="3" id="KW-0732">Signal</keyword>
<dbReference type="AlphaFoldDB" id="A0ABD5XCX3"/>
<dbReference type="PROSITE" id="PS50983">
    <property type="entry name" value="FE_B12_PBP"/>
    <property type="match status" value="1"/>
</dbReference>
<evidence type="ECO:0000313" key="7">
    <source>
        <dbReference type="Proteomes" id="UP001596414"/>
    </source>
</evidence>